<evidence type="ECO:0000256" key="2">
    <source>
        <dbReference type="ARBA" id="ARBA00022603"/>
    </source>
</evidence>
<evidence type="ECO:0000256" key="3">
    <source>
        <dbReference type="ARBA" id="ARBA00022679"/>
    </source>
</evidence>
<dbReference type="InterPro" id="IPR017985">
    <property type="entry name" value="MeTrfase_CN4_CS"/>
</dbReference>
<dbReference type="InterPro" id="IPR001091">
    <property type="entry name" value="RM_Methyltransferase"/>
</dbReference>
<evidence type="ECO:0000256" key="4">
    <source>
        <dbReference type="ARBA" id="ARBA00022691"/>
    </source>
</evidence>
<keyword evidence="4" id="KW-0949">S-adenosyl-L-methionine</keyword>
<dbReference type="PRINTS" id="PR00508">
    <property type="entry name" value="S21N4MTFRASE"/>
</dbReference>
<organism evidence="10 11">
    <name type="scientific">Parabacteroides merdae</name>
    <dbReference type="NCBI Taxonomy" id="46503"/>
    <lineage>
        <taxon>Bacteria</taxon>
        <taxon>Pseudomonadati</taxon>
        <taxon>Bacteroidota</taxon>
        <taxon>Bacteroidia</taxon>
        <taxon>Bacteroidales</taxon>
        <taxon>Tannerellaceae</taxon>
        <taxon>Parabacteroides</taxon>
    </lineage>
</organism>
<dbReference type="EMBL" id="QSUP01000008">
    <property type="protein sequence ID" value="RGN51952.1"/>
    <property type="molecule type" value="Genomic_DNA"/>
</dbReference>
<dbReference type="RefSeq" id="WP_122122041.1">
    <property type="nucleotide sequence ID" value="NZ_QSUP01000008.1"/>
</dbReference>
<evidence type="ECO:0000256" key="5">
    <source>
        <dbReference type="ARBA" id="ARBA00022747"/>
    </source>
</evidence>
<dbReference type="SUPFAM" id="SSF53335">
    <property type="entry name" value="S-adenosyl-L-methionine-dependent methyltransferases"/>
    <property type="match status" value="1"/>
</dbReference>
<keyword evidence="6" id="KW-0238">DNA-binding</keyword>
<comment type="caution">
    <text evidence="10">The sequence shown here is derived from an EMBL/GenBank/DDBJ whole genome shotgun (WGS) entry which is preliminary data.</text>
</comment>
<dbReference type="GO" id="GO:0008170">
    <property type="term" value="F:N-methyltransferase activity"/>
    <property type="evidence" value="ECO:0007669"/>
    <property type="project" value="InterPro"/>
</dbReference>
<proteinExistence type="inferred from homology"/>
<evidence type="ECO:0000259" key="9">
    <source>
        <dbReference type="Pfam" id="PF01555"/>
    </source>
</evidence>
<evidence type="ECO:0000313" key="10">
    <source>
        <dbReference type="EMBL" id="RGN51952.1"/>
    </source>
</evidence>
<keyword evidence="2" id="KW-0489">Methyltransferase</keyword>
<dbReference type="Gene3D" id="3.40.50.150">
    <property type="entry name" value="Vaccinia Virus protein VP39"/>
    <property type="match status" value="1"/>
</dbReference>
<comment type="similarity">
    <text evidence="1">Belongs to the N(4)/N(6)-methyltransferase family. N(4) subfamily.</text>
</comment>
<dbReference type="GO" id="GO:0015667">
    <property type="term" value="F:site-specific DNA-methyltransferase (cytosine-N4-specific) activity"/>
    <property type="evidence" value="ECO:0007669"/>
    <property type="project" value="UniProtKB-EC"/>
</dbReference>
<keyword evidence="5" id="KW-0680">Restriction system</keyword>
<dbReference type="InterPro" id="IPR002941">
    <property type="entry name" value="DNA_methylase_N4/N6"/>
</dbReference>
<dbReference type="GO" id="GO:0003677">
    <property type="term" value="F:DNA binding"/>
    <property type="evidence" value="ECO:0007669"/>
    <property type="project" value="UniProtKB-KW"/>
</dbReference>
<evidence type="ECO:0000256" key="6">
    <source>
        <dbReference type="ARBA" id="ARBA00023125"/>
    </source>
</evidence>
<keyword evidence="3" id="KW-0808">Transferase</keyword>
<comment type="catalytic activity">
    <reaction evidence="7">
        <text>a 2'-deoxycytidine in DNA + S-adenosyl-L-methionine = an N(4)-methyl-2'-deoxycytidine in DNA + S-adenosyl-L-homocysteine + H(+)</text>
        <dbReference type="Rhea" id="RHEA:16857"/>
        <dbReference type="Rhea" id="RHEA-COMP:11369"/>
        <dbReference type="Rhea" id="RHEA-COMP:13674"/>
        <dbReference type="ChEBI" id="CHEBI:15378"/>
        <dbReference type="ChEBI" id="CHEBI:57856"/>
        <dbReference type="ChEBI" id="CHEBI:59789"/>
        <dbReference type="ChEBI" id="CHEBI:85452"/>
        <dbReference type="ChEBI" id="CHEBI:137933"/>
        <dbReference type="EC" id="2.1.1.113"/>
    </reaction>
</comment>
<reference evidence="10 11" key="1">
    <citation type="submission" date="2018-08" db="EMBL/GenBank/DDBJ databases">
        <title>A genome reference for cultivated species of the human gut microbiota.</title>
        <authorList>
            <person name="Zou Y."/>
            <person name="Xue W."/>
            <person name="Luo G."/>
        </authorList>
    </citation>
    <scope>NUCLEOTIDE SEQUENCE [LARGE SCALE GENOMIC DNA]</scope>
    <source>
        <strain evidence="10 11">OM05-11AA</strain>
    </source>
</reference>
<dbReference type="Pfam" id="PF01555">
    <property type="entry name" value="N6_N4_Mtase"/>
    <property type="match status" value="1"/>
</dbReference>
<accession>A0AB37LUZ7</accession>
<gene>
    <name evidence="10" type="ORF">DXB61_08735</name>
</gene>
<evidence type="ECO:0000256" key="7">
    <source>
        <dbReference type="ARBA" id="ARBA00049120"/>
    </source>
</evidence>
<evidence type="ECO:0000256" key="8">
    <source>
        <dbReference type="RuleBase" id="RU362026"/>
    </source>
</evidence>
<protein>
    <recommendedName>
        <fullName evidence="8">Methyltransferase</fullName>
        <ecNumber evidence="8">2.1.1.-</ecNumber>
    </recommendedName>
</protein>
<dbReference type="PROSITE" id="PS00093">
    <property type="entry name" value="N4_MTASE"/>
    <property type="match status" value="1"/>
</dbReference>
<dbReference type="GO" id="GO:0032259">
    <property type="term" value="P:methylation"/>
    <property type="evidence" value="ECO:0007669"/>
    <property type="project" value="UniProtKB-KW"/>
</dbReference>
<feature type="domain" description="DNA methylase N-4/N-6" evidence="9">
    <location>
        <begin position="26"/>
        <end position="270"/>
    </location>
</feature>
<dbReference type="Proteomes" id="UP000261088">
    <property type="component" value="Unassembled WGS sequence"/>
</dbReference>
<dbReference type="AlphaFoldDB" id="A0AB37LUZ7"/>
<dbReference type="GO" id="GO:0009307">
    <property type="term" value="P:DNA restriction-modification system"/>
    <property type="evidence" value="ECO:0007669"/>
    <property type="project" value="UniProtKB-KW"/>
</dbReference>
<evidence type="ECO:0000256" key="1">
    <source>
        <dbReference type="ARBA" id="ARBA00010203"/>
    </source>
</evidence>
<evidence type="ECO:0000313" key="11">
    <source>
        <dbReference type="Proteomes" id="UP000261088"/>
    </source>
</evidence>
<sequence>MKQFTTTHKLFLGKSQDLSKIPDSSVQLVVTSPPYPMIEMWDDIMSQQNPQINEALQDYNGNLAFELMHKELDLVWNEVKRVLIPGGIACVNIGDATRTLNGNFALYPNHARILSYFISNGFVNLPNIIWRKQTNAPNKFMGSGMLPAGAYVTLEHEWILIFRKGNKREFKTPEAKLKRRESSFFWEERNIWFSDIWDNIKGTKQKMDKTDSRARSAAFPFEIPYRLINMYSLQGDTVLDPFMGTGTTSIAAIATGRNSIGYEIYKDLLDFCKENILSYSTDMINEGISIRLNRHKDFITERAIKSEIKHFNSNLQIPVMTSQERDIEISYVTNISLGKNEQIKAEYSKIMPVNHFCDNRHITQGQYTLF</sequence>
<dbReference type="InterPro" id="IPR029063">
    <property type="entry name" value="SAM-dependent_MTases_sf"/>
</dbReference>
<dbReference type="EC" id="2.1.1.-" evidence="8"/>
<name>A0AB37LUZ7_9BACT</name>